<protein>
    <submittedName>
        <fullName evidence="1">ATP-grasp domain-containing protein</fullName>
    </submittedName>
</protein>
<reference evidence="1 2" key="1">
    <citation type="journal article" date="2022" name="Int. J. Syst. Evol. Microbiol.">
        <title>Miniphocaeibacter halophilus sp. nov., an ammonium-tolerant acetate-producing bacterium isolated from a biogas system.</title>
        <authorList>
            <person name="Schnurer A."/>
            <person name="Singh A."/>
            <person name="Bi S."/>
            <person name="Qiao W."/>
            <person name="Westerholm M."/>
        </authorList>
    </citation>
    <scope>NUCLEOTIDE SEQUENCE [LARGE SCALE GENOMIC DNA]</scope>
    <source>
        <strain evidence="1 2">AMB_01</strain>
    </source>
</reference>
<evidence type="ECO:0000313" key="1">
    <source>
        <dbReference type="EMBL" id="QQK08196.1"/>
    </source>
</evidence>
<name>A0AC61MRS5_9FIRM</name>
<evidence type="ECO:0000313" key="2">
    <source>
        <dbReference type="Proteomes" id="UP000595814"/>
    </source>
</evidence>
<gene>
    <name evidence="1" type="ORF">JFY71_01275</name>
</gene>
<organism evidence="1 2">
    <name type="scientific">Miniphocaeibacter halophilus</name>
    <dbReference type="NCBI Taxonomy" id="2931922"/>
    <lineage>
        <taxon>Bacteria</taxon>
        <taxon>Bacillati</taxon>
        <taxon>Bacillota</taxon>
        <taxon>Tissierellia</taxon>
        <taxon>Tissierellales</taxon>
        <taxon>Peptoniphilaceae</taxon>
        <taxon>Miniphocaeibacter</taxon>
    </lineage>
</organism>
<dbReference type="Proteomes" id="UP000595814">
    <property type="component" value="Chromosome"/>
</dbReference>
<sequence>MNFVFISPHFPSNFENFIVRLRENGVNVLGIADEQYNNLSENLKANLTEYYRVNDLENYGEVLRACGYFTHKYGKIDRIESHNEHWLELDAKLRTDFNVFGFHNKDMDKIKRKSEMKKVFKECNIPVAKGRVFTDHEDAIKLAKELGYPVCIKPDCGVGANDTHKIHNEDELMAFYSVKHDVDYIMEEFIDGDIVTYDGLTDQNGNTVFNSTLLYDKAVLEIAEFDTDMYYYIPREIPEDLIEYGELCIKAFNVFERFFHIEFFREKDTGKLIALEINCRPPGGSTTDMFNYANDIDVYKEYANIVTHNTFEAKITRPYYCCYISRKDRNYLNSVDDIIEKYYDYIVDIQSIPGIFSTIMGNYGFIIRTPEKDKLSEIIQAISIERS</sequence>
<keyword evidence="2" id="KW-1185">Reference proteome</keyword>
<accession>A0AC61MRS5</accession>
<dbReference type="EMBL" id="CP066744">
    <property type="protein sequence ID" value="QQK08196.1"/>
    <property type="molecule type" value="Genomic_DNA"/>
</dbReference>
<proteinExistence type="predicted"/>